<dbReference type="AlphaFoldDB" id="A0A4Q0SWH9"/>
<keyword evidence="1" id="KW-0472">Membrane</keyword>
<accession>A0A4Q0SWH9</accession>
<proteinExistence type="predicted"/>
<comment type="caution">
    <text evidence="2">The sequence shown here is derived from an EMBL/GenBank/DDBJ whole genome shotgun (WGS) entry which is preliminary data.</text>
</comment>
<evidence type="ECO:0000313" key="2">
    <source>
        <dbReference type="EMBL" id="RXH55443.1"/>
    </source>
</evidence>
<keyword evidence="1" id="KW-1133">Transmembrane helix</keyword>
<gene>
    <name evidence="2" type="ORF">GRAN_2300</name>
</gene>
<evidence type="ECO:0000313" key="3">
    <source>
        <dbReference type="Proteomes" id="UP000289437"/>
    </source>
</evidence>
<keyword evidence="3" id="KW-1185">Reference proteome</keyword>
<evidence type="ECO:0000256" key="1">
    <source>
        <dbReference type="SAM" id="Phobius"/>
    </source>
</evidence>
<organism evidence="2 3">
    <name type="scientific">Granulicella sibirica</name>
    <dbReference type="NCBI Taxonomy" id="2479048"/>
    <lineage>
        <taxon>Bacteria</taxon>
        <taxon>Pseudomonadati</taxon>
        <taxon>Acidobacteriota</taxon>
        <taxon>Terriglobia</taxon>
        <taxon>Terriglobales</taxon>
        <taxon>Acidobacteriaceae</taxon>
        <taxon>Granulicella</taxon>
    </lineage>
</organism>
<protein>
    <submittedName>
        <fullName evidence="2">Uncharacterized protein</fullName>
    </submittedName>
</protein>
<keyword evidence="1" id="KW-0812">Transmembrane</keyword>
<dbReference type="Proteomes" id="UP000289437">
    <property type="component" value="Unassembled WGS sequence"/>
</dbReference>
<reference evidence="2 3" key="1">
    <citation type="submission" date="2018-11" db="EMBL/GenBank/DDBJ databases">
        <authorList>
            <person name="Mardanov A.V."/>
            <person name="Ravin N.V."/>
            <person name="Dedysh S.N."/>
        </authorList>
    </citation>
    <scope>NUCLEOTIDE SEQUENCE [LARGE SCALE GENOMIC DNA]</scope>
    <source>
        <strain evidence="2 3">AF10</strain>
    </source>
</reference>
<feature type="transmembrane region" description="Helical" evidence="1">
    <location>
        <begin position="6"/>
        <end position="22"/>
    </location>
</feature>
<name>A0A4Q0SWH9_9BACT</name>
<sequence>MIGSCFASLVVMLVTVIFEVPFNQQIGRWKSKGVPAD</sequence>
<dbReference type="EMBL" id="RDSM01000002">
    <property type="protein sequence ID" value="RXH55443.1"/>
    <property type="molecule type" value="Genomic_DNA"/>
</dbReference>
<reference evidence="3" key="2">
    <citation type="submission" date="2019-02" db="EMBL/GenBank/DDBJ databases">
        <title>Granulicella sibirica sp. nov., a psychrotolerant acidobacterium isolated from an organic soil layer in forested tundra, West Siberia.</title>
        <authorList>
            <person name="Oshkin I.Y."/>
            <person name="Kulichevskaya I.S."/>
            <person name="Rijpstra W.I.C."/>
            <person name="Sinninghe Damste J.S."/>
            <person name="Rakitin A.L."/>
            <person name="Ravin N.V."/>
            <person name="Dedysh S.N."/>
        </authorList>
    </citation>
    <scope>NUCLEOTIDE SEQUENCE [LARGE SCALE GENOMIC DNA]</scope>
    <source>
        <strain evidence="3">AF10</strain>
    </source>
</reference>